<feature type="transmembrane region" description="Helical" evidence="2">
    <location>
        <begin position="29"/>
        <end position="50"/>
    </location>
</feature>
<comment type="caution">
    <text evidence="3">The sequence shown here is derived from an EMBL/GenBank/DDBJ whole genome shotgun (WGS) entry which is preliminary data.</text>
</comment>
<evidence type="ECO:0000313" key="4">
    <source>
        <dbReference type="Proteomes" id="UP001319870"/>
    </source>
</evidence>
<proteinExistence type="predicted"/>
<name>A0ABS7ZJC2_9MICO</name>
<keyword evidence="2" id="KW-0812">Transmembrane</keyword>
<dbReference type="EMBL" id="JAIXCQ010000017">
    <property type="protein sequence ID" value="MCA5895088.1"/>
    <property type="molecule type" value="Genomic_DNA"/>
</dbReference>
<protein>
    <submittedName>
        <fullName evidence="3">Uncharacterized protein</fullName>
    </submittedName>
</protein>
<keyword evidence="2" id="KW-0472">Membrane</keyword>
<sequence>MSDARTSGRSGTGRGSPRPSPEVIRRRRLAVGALAGGLVVVVALLTAFVWPGFAQTPEPEPAVTVTAAAPTPTTSPSALPKDATTFLQAMPGTVLQLALAGATPHDEWVDGADAVEAWSVTYAEGDAADAAKVDVLAGQWEDGDAATRAYGALVKAAGTPSDEGEVLVGTETAGAYVVTPGSTTGTAVVTWRNGTAVLQATGPADLVERFYSAFPL</sequence>
<keyword evidence="2" id="KW-1133">Transmembrane helix</keyword>
<organism evidence="3 4">
    <name type="scientific">Isoptericola luteus</name>
    <dbReference type="NCBI Taxonomy" id="2879484"/>
    <lineage>
        <taxon>Bacteria</taxon>
        <taxon>Bacillati</taxon>
        <taxon>Actinomycetota</taxon>
        <taxon>Actinomycetes</taxon>
        <taxon>Micrococcales</taxon>
        <taxon>Promicromonosporaceae</taxon>
        <taxon>Isoptericola</taxon>
    </lineage>
</organism>
<keyword evidence="4" id="KW-1185">Reference proteome</keyword>
<accession>A0ABS7ZJC2</accession>
<feature type="region of interest" description="Disordered" evidence="1">
    <location>
        <begin position="1"/>
        <end position="23"/>
    </location>
</feature>
<evidence type="ECO:0000256" key="2">
    <source>
        <dbReference type="SAM" id="Phobius"/>
    </source>
</evidence>
<gene>
    <name evidence="3" type="ORF">LEP48_17295</name>
</gene>
<evidence type="ECO:0000256" key="1">
    <source>
        <dbReference type="SAM" id="MobiDB-lite"/>
    </source>
</evidence>
<reference evidence="3 4" key="1">
    <citation type="submission" date="2021-09" db="EMBL/GenBank/DDBJ databases">
        <title>Isoptericola luteus sp. nov., a novel bacterium isolated from Harbin, the capital city of Heilongjiang province.</title>
        <authorList>
            <person name="Li J."/>
        </authorList>
    </citation>
    <scope>NUCLEOTIDE SEQUENCE [LARGE SCALE GENOMIC DNA]</scope>
    <source>
        <strain evidence="3 4">NEAU-Y5</strain>
    </source>
</reference>
<dbReference type="RefSeq" id="WP_225566820.1">
    <property type="nucleotide sequence ID" value="NZ_JAIXCQ010000017.1"/>
</dbReference>
<evidence type="ECO:0000313" key="3">
    <source>
        <dbReference type="EMBL" id="MCA5895088.1"/>
    </source>
</evidence>
<dbReference type="Proteomes" id="UP001319870">
    <property type="component" value="Unassembled WGS sequence"/>
</dbReference>